<dbReference type="InterPro" id="IPR018062">
    <property type="entry name" value="HTH_AraC-typ_CS"/>
</dbReference>
<dbReference type="SUPFAM" id="SSF46689">
    <property type="entry name" value="Homeodomain-like"/>
    <property type="match status" value="2"/>
</dbReference>
<comment type="caution">
    <text evidence="5">The sequence shown here is derived from an EMBL/GenBank/DDBJ whole genome shotgun (WGS) entry which is preliminary data.</text>
</comment>
<dbReference type="Pfam" id="PF02311">
    <property type="entry name" value="AraC_binding"/>
    <property type="match status" value="1"/>
</dbReference>
<dbReference type="GO" id="GO:0003700">
    <property type="term" value="F:DNA-binding transcription factor activity"/>
    <property type="evidence" value="ECO:0007669"/>
    <property type="project" value="InterPro"/>
</dbReference>
<dbReference type="GO" id="GO:0043565">
    <property type="term" value="F:sequence-specific DNA binding"/>
    <property type="evidence" value="ECO:0007669"/>
    <property type="project" value="InterPro"/>
</dbReference>
<dbReference type="Gene3D" id="2.60.120.10">
    <property type="entry name" value="Jelly Rolls"/>
    <property type="match status" value="1"/>
</dbReference>
<keyword evidence="2" id="KW-0238">DNA-binding</keyword>
<evidence type="ECO:0000256" key="3">
    <source>
        <dbReference type="ARBA" id="ARBA00023163"/>
    </source>
</evidence>
<evidence type="ECO:0000256" key="2">
    <source>
        <dbReference type="ARBA" id="ARBA00023125"/>
    </source>
</evidence>
<keyword evidence="1" id="KW-0805">Transcription regulation</keyword>
<keyword evidence="3" id="KW-0804">Transcription</keyword>
<name>A0A367G495_9FIRM</name>
<evidence type="ECO:0000259" key="4">
    <source>
        <dbReference type="PROSITE" id="PS01124"/>
    </source>
</evidence>
<dbReference type="SMART" id="SM00342">
    <property type="entry name" value="HTH_ARAC"/>
    <property type="match status" value="1"/>
</dbReference>
<dbReference type="InterPro" id="IPR020449">
    <property type="entry name" value="Tscrpt_reg_AraC-type_HTH"/>
</dbReference>
<evidence type="ECO:0000256" key="1">
    <source>
        <dbReference type="ARBA" id="ARBA00023015"/>
    </source>
</evidence>
<dbReference type="InterPro" id="IPR037923">
    <property type="entry name" value="HTH-like"/>
</dbReference>
<dbReference type="Proteomes" id="UP000253208">
    <property type="component" value="Unassembled WGS sequence"/>
</dbReference>
<feature type="domain" description="HTH araC/xylS-type" evidence="4">
    <location>
        <begin position="186"/>
        <end position="284"/>
    </location>
</feature>
<dbReference type="InterPro" id="IPR003313">
    <property type="entry name" value="AraC-bd"/>
</dbReference>
<dbReference type="Pfam" id="PF12833">
    <property type="entry name" value="HTH_18"/>
    <property type="match status" value="1"/>
</dbReference>
<gene>
    <name evidence="5" type="ORF">C4886_03665</name>
</gene>
<dbReference type="AlphaFoldDB" id="A0A367G495"/>
<proteinExistence type="predicted"/>
<organism evidence="5 6">
    <name type="scientific">Blautia obeum</name>
    <dbReference type="NCBI Taxonomy" id="40520"/>
    <lineage>
        <taxon>Bacteria</taxon>
        <taxon>Bacillati</taxon>
        <taxon>Bacillota</taxon>
        <taxon>Clostridia</taxon>
        <taxon>Lachnospirales</taxon>
        <taxon>Lachnospiraceae</taxon>
        <taxon>Blautia</taxon>
    </lineage>
</organism>
<reference evidence="5 6" key="1">
    <citation type="submission" date="2018-02" db="EMBL/GenBank/DDBJ databases">
        <title>Complete genome sequencing of Faecalibacterium prausnitzii strains isolated from the human gut.</title>
        <authorList>
            <person name="Fitzgerald B.C."/>
            <person name="Shkoporov A.N."/>
            <person name="Ross P.R."/>
            <person name="Hill C."/>
        </authorList>
    </citation>
    <scope>NUCLEOTIDE SEQUENCE [LARGE SCALE GENOMIC DNA]</scope>
    <source>
        <strain evidence="5 6">APC942/31-1</strain>
    </source>
</reference>
<sequence>MELRYYKMPEGSPILALLGQKWIQNYGNDIDYLHFHNYLEIGFCYEGQGFLILGEDKVRFHDREFTVIPPNYPHTTNSDIGTVSRWEYLFIDVEGFLNKFIDNSVKKEKIVQRINSRALFLNEKENRSMAGKILKILDIMRDGEEFYLEEAKGVLASLLVEIARINRDSGEERCSEGRGKVMDMISRFQEYISDHYMEDLRIDELAEYCHISETHLRRIFTTYMKMSPLEYINTIRIQAACDYLKKTDQPIADIAHKCGFTTNSTFNRNFRQVTGMTPLEWRKRPENYEQQLLKFDIHSEEGW</sequence>
<dbReference type="InterPro" id="IPR009057">
    <property type="entry name" value="Homeodomain-like_sf"/>
</dbReference>
<dbReference type="InterPro" id="IPR014710">
    <property type="entry name" value="RmlC-like_jellyroll"/>
</dbReference>
<evidence type="ECO:0000313" key="5">
    <source>
        <dbReference type="EMBL" id="RCH45537.1"/>
    </source>
</evidence>
<evidence type="ECO:0000313" key="6">
    <source>
        <dbReference type="Proteomes" id="UP000253208"/>
    </source>
</evidence>
<dbReference type="PRINTS" id="PR00032">
    <property type="entry name" value="HTHARAC"/>
</dbReference>
<dbReference type="PANTHER" id="PTHR43280:SF28">
    <property type="entry name" value="HTH-TYPE TRANSCRIPTIONAL ACTIVATOR RHAS"/>
    <property type="match status" value="1"/>
</dbReference>
<dbReference type="EMBL" id="PSQG01000004">
    <property type="protein sequence ID" value="RCH45537.1"/>
    <property type="molecule type" value="Genomic_DNA"/>
</dbReference>
<dbReference type="Gene3D" id="1.10.10.60">
    <property type="entry name" value="Homeodomain-like"/>
    <property type="match status" value="2"/>
</dbReference>
<dbReference type="PROSITE" id="PS00041">
    <property type="entry name" value="HTH_ARAC_FAMILY_1"/>
    <property type="match status" value="1"/>
</dbReference>
<dbReference type="PROSITE" id="PS01124">
    <property type="entry name" value="HTH_ARAC_FAMILY_2"/>
    <property type="match status" value="1"/>
</dbReference>
<dbReference type="SUPFAM" id="SSF51215">
    <property type="entry name" value="Regulatory protein AraC"/>
    <property type="match status" value="1"/>
</dbReference>
<protein>
    <submittedName>
        <fullName evidence="5">AraC family transcriptional regulator</fullName>
    </submittedName>
</protein>
<dbReference type="InterPro" id="IPR018060">
    <property type="entry name" value="HTH_AraC"/>
</dbReference>
<dbReference type="CDD" id="cd02208">
    <property type="entry name" value="cupin_RmlC-like"/>
    <property type="match status" value="1"/>
</dbReference>
<accession>A0A367G495</accession>
<dbReference type="PANTHER" id="PTHR43280">
    <property type="entry name" value="ARAC-FAMILY TRANSCRIPTIONAL REGULATOR"/>
    <property type="match status" value="1"/>
</dbReference>